<proteinExistence type="predicted"/>
<dbReference type="AlphaFoldDB" id="R6N158"/>
<sequence>MAGASAWRISTEPLLLARETERERTAFCSWLVELEVEAVRTSALISVREIGPLLLETEISPEMSAVPMISELEVPV</sequence>
<protein>
    <submittedName>
        <fullName evidence="1">Uncharacterized protein</fullName>
    </submittedName>
</protein>
<evidence type="ECO:0000313" key="2">
    <source>
        <dbReference type="Proteomes" id="UP000018168"/>
    </source>
</evidence>
<reference evidence="1" key="1">
    <citation type="submission" date="2012-11" db="EMBL/GenBank/DDBJ databases">
        <title>Dependencies among metagenomic species, viruses, plasmids and units of genetic variation.</title>
        <authorList>
            <person name="Nielsen H.B."/>
            <person name="Almeida M."/>
            <person name="Juncker A.S."/>
            <person name="Rasmussen S."/>
            <person name="Li J."/>
            <person name="Sunagawa S."/>
            <person name="Plichta D."/>
            <person name="Gautier L."/>
            <person name="Le Chatelier E."/>
            <person name="Peletier E."/>
            <person name="Bonde I."/>
            <person name="Nielsen T."/>
            <person name="Manichanh C."/>
            <person name="Arumugam M."/>
            <person name="Batto J."/>
            <person name="Santos M.B.Q.D."/>
            <person name="Blom N."/>
            <person name="Borruel N."/>
            <person name="Burgdorf K.S."/>
            <person name="Boumezbeur F."/>
            <person name="Casellas F."/>
            <person name="Dore J."/>
            <person name="Guarner F."/>
            <person name="Hansen T."/>
            <person name="Hildebrand F."/>
            <person name="Kaas R.S."/>
            <person name="Kennedy S."/>
            <person name="Kristiansen K."/>
            <person name="Kultima J.R."/>
            <person name="Leonard P."/>
            <person name="Levenez F."/>
            <person name="Lund O."/>
            <person name="Moumen B."/>
            <person name="Le Paslier D."/>
            <person name="Pons N."/>
            <person name="Pedersen O."/>
            <person name="Prifti E."/>
            <person name="Qin J."/>
            <person name="Raes J."/>
            <person name="Tap J."/>
            <person name="Tims S."/>
            <person name="Ussery D.W."/>
            <person name="Yamada T."/>
            <person name="MetaHit consortium"/>
            <person name="Renault P."/>
            <person name="Sicheritz-Ponten T."/>
            <person name="Bork P."/>
            <person name="Wang J."/>
            <person name="Brunak S."/>
            <person name="Ehrlich S.D."/>
        </authorList>
    </citation>
    <scope>NUCLEOTIDE SEQUENCE [LARGE SCALE GENOMIC DNA]</scope>
</reference>
<gene>
    <name evidence="1" type="ORF">BN578_01106</name>
</gene>
<name>R6N158_9FIRM</name>
<evidence type="ECO:0000313" key="1">
    <source>
        <dbReference type="EMBL" id="CDC05733.1"/>
    </source>
</evidence>
<comment type="caution">
    <text evidence="1">The sequence shown here is derived from an EMBL/GenBank/DDBJ whole genome shotgun (WGS) entry which is preliminary data.</text>
</comment>
<accession>R6N158</accession>
<dbReference type="EMBL" id="CBEP010000125">
    <property type="protein sequence ID" value="CDC05733.1"/>
    <property type="molecule type" value="Genomic_DNA"/>
</dbReference>
<dbReference type="Proteomes" id="UP000018168">
    <property type="component" value="Unassembled WGS sequence"/>
</dbReference>
<organism evidence="1 2">
    <name type="scientific">[Clostridium] leptum CAG:27</name>
    <dbReference type="NCBI Taxonomy" id="1263068"/>
    <lineage>
        <taxon>Bacteria</taxon>
        <taxon>Bacillati</taxon>
        <taxon>Bacillota</taxon>
        <taxon>Clostridia</taxon>
        <taxon>Eubacteriales</taxon>
        <taxon>Oscillospiraceae</taxon>
        <taxon>Oscillospiraceae incertae sedis</taxon>
    </lineage>
</organism>